<dbReference type="EMBL" id="LBMM01009947">
    <property type="protein sequence ID" value="KMQ87768.1"/>
    <property type="molecule type" value="Genomic_DNA"/>
</dbReference>
<comment type="caution">
    <text evidence="2">The sequence shown here is derived from an EMBL/GenBank/DDBJ whole genome shotgun (WGS) entry which is preliminary data.</text>
</comment>
<dbReference type="Proteomes" id="UP000036403">
    <property type="component" value="Unassembled WGS sequence"/>
</dbReference>
<protein>
    <submittedName>
        <fullName evidence="2">Uncharacterized protein</fullName>
    </submittedName>
</protein>
<evidence type="ECO:0000256" key="1">
    <source>
        <dbReference type="SAM" id="MobiDB-lite"/>
    </source>
</evidence>
<dbReference type="AlphaFoldDB" id="A0A0J7KBN0"/>
<organism evidence="2 3">
    <name type="scientific">Lasius niger</name>
    <name type="common">Black garden ant</name>
    <dbReference type="NCBI Taxonomy" id="67767"/>
    <lineage>
        <taxon>Eukaryota</taxon>
        <taxon>Metazoa</taxon>
        <taxon>Ecdysozoa</taxon>
        <taxon>Arthropoda</taxon>
        <taxon>Hexapoda</taxon>
        <taxon>Insecta</taxon>
        <taxon>Pterygota</taxon>
        <taxon>Neoptera</taxon>
        <taxon>Endopterygota</taxon>
        <taxon>Hymenoptera</taxon>
        <taxon>Apocrita</taxon>
        <taxon>Aculeata</taxon>
        <taxon>Formicoidea</taxon>
        <taxon>Formicidae</taxon>
        <taxon>Formicinae</taxon>
        <taxon>Lasius</taxon>
        <taxon>Lasius</taxon>
    </lineage>
</organism>
<reference evidence="2 3" key="1">
    <citation type="submission" date="2015-04" db="EMBL/GenBank/DDBJ databases">
        <title>Lasius niger genome sequencing.</title>
        <authorList>
            <person name="Konorov E.A."/>
            <person name="Nikitin M.A."/>
            <person name="Kirill M.V."/>
            <person name="Chang P."/>
        </authorList>
    </citation>
    <scope>NUCLEOTIDE SEQUENCE [LARGE SCALE GENOMIC DNA]</scope>
    <source>
        <tissue evidence="2">Whole</tissue>
    </source>
</reference>
<dbReference type="PaxDb" id="67767-A0A0J7KBN0"/>
<accession>A0A0J7KBN0</accession>
<gene>
    <name evidence="2" type="ORF">RF55_12863</name>
</gene>
<evidence type="ECO:0000313" key="3">
    <source>
        <dbReference type="Proteomes" id="UP000036403"/>
    </source>
</evidence>
<evidence type="ECO:0000313" key="2">
    <source>
        <dbReference type="EMBL" id="KMQ87768.1"/>
    </source>
</evidence>
<sequence length="46" mass="5129">FSVTTATVKECVGICDPVAMEDETFEEENETIDEETGTIEEEDETI</sequence>
<feature type="non-terminal residue" evidence="2">
    <location>
        <position position="1"/>
    </location>
</feature>
<keyword evidence="3" id="KW-1185">Reference proteome</keyword>
<name>A0A0J7KBN0_LASNI</name>
<feature type="region of interest" description="Disordered" evidence="1">
    <location>
        <begin position="22"/>
        <end position="46"/>
    </location>
</feature>
<proteinExistence type="predicted"/>